<reference evidence="2" key="1">
    <citation type="submission" date="2016-05" db="EMBL/GenBank/DDBJ databases">
        <authorList>
            <person name="Lavstsen T."/>
            <person name="Jespersen J.S."/>
        </authorList>
    </citation>
    <scope>NUCLEOTIDE SEQUENCE</scope>
    <source>
        <tissue evidence="2">Brain</tissue>
    </source>
</reference>
<feature type="non-terminal residue" evidence="2">
    <location>
        <position position="1"/>
    </location>
</feature>
<organism evidence="2">
    <name type="scientific">Nothobranchius kuhntae</name>
    <name type="common">Beira killifish</name>
    <dbReference type="NCBI Taxonomy" id="321403"/>
    <lineage>
        <taxon>Eukaryota</taxon>
        <taxon>Metazoa</taxon>
        <taxon>Chordata</taxon>
        <taxon>Craniata</taxon>
        <taxon>Vertebrata</taxon>
        <taxon>Euteleostomi</taxon>
        <taxon>Actinopterygii</taxon>
        <taxon>Neopterygii</taxon>
        <taxon>Teleostei</taxon>
        <taxon>Neoteleostei</taxon>
        <taxon>Acanthomorphata</taxon>
        <taxon>Ovalentaria</taxon>
        <taxon>Atherinomorphae</taxon>
        <taxon>Cyprinodontiformes</taxon>
        <taxon>Nothobranchiidae</taxon>
        <taxon>Nothobranchius</taxon>
    </lineage>
</organism>
<dbReference type="AlphaFoldDB" id="A0A1A8JQ45"/>
<proteinExistence type="predicted"/>
<feature type="non-terminal residue" evidence="2">
    <location>
        <position position="81"/>
    </location>
</feature>
<dbReference type="EMBL" id="HAEE01002002">
    <property type="protein sequence ID" value="SBR22022.1"/>
    <property type="molecule type" value="Transcribed_RNA"/>
</dbReference>
<evidence type="ECO:0000313" key="2">
    <source>
        <dbReference type="EMBL" id="SBR22022.1"/>
    </source>
</evidence>
<dbReference type="EMBL" id="HAED01011217">
    <property type="protein sequence ID" value="SBQ97515.1"/>
    <property type="molecule type" value="Transcribed_RNA"/>
</dbReference>
<protein>
    <submittedName>
        <fullName evidence="2">Uncharacterized protein</fullName>
    </submittedName>
</protein>
<gene>
    <name evidence="2" type="primary">Nfu_g_1_019841</name>
    <name evidence="1" type="synonym">Nfu_g_1_010378</name>
</gene>
<reference evidence="2" key="2">
    <citation type="submission" date="2016-06" db="EMBL/GenBank/DDBJ databases">
        <title>The genome of a short-lived fish provides insights into sex chromosome evolution and the genetic control of aging.</title>
        <authorList>
            <person name="Reichwald K."/>
            <person name="Felder M."/>
            <person name="Petzold A."/>
            <person name="Koch P."/>
            <person name="Groth M."/>
            <person name="Platzer M."/>
        </authorList>
    </citation>
    <scope>NUCLEOTIDE SEQUENCE</scope>
    <source>
        <tissue evidence="2">Brain</tissue>
    </source>
</reference>
<accession>A0A1A8JQ45</accession>
<sequence>DVPIHEGGGETSSHYLRHLSLICHNLKQVLKYRNKQFKVAYLLLPDLVRAPTQRLKETFKNRERGFFFQEVYFKIKKYQKE</sequence>
<evidence type="ECO:0000313" key="1">
    <source>
        <dbReference type="EMBL" id="SBQ97515.1"/>
    </source>
</evidence>
<name>A0A1A8JQ45_NOTKU</name>